<feature type="compositionally biased region" description="Low complexity" evidence="1">
    <location>
        <begin position="41"/>
        <end position="51"/>
    </location>
</feature>
<accession>A0A1Q9LSA4</accession>
<protein>
    <submittedName>
        <fullName evidence="2">Uncharacterized protein</fullName>
    </submittedName>
</protein>
<feature type="compositionally biased region" description="Pro residues" evidence="1">
    <location>
        <begin position="52"/>
        <end position="67"/>
    </location>
</feature>
<name>A0A1Q9LSA4_9PSEU</name>
<gene>
    <name evidence="2" type="ORF">BJP25_08025</name>
</gene>
<organism evidence="2 3">
    <name type="scientific">Actinokineospora bangkokensis</name>
    <dbReference type="NCBI Taxonomy" id="1193682"/>
    <lineage>
        <taxon>Bacteria</taxon>
        <taxon>Bacillati</taxon>
        <taxon>Actinomycetota</taxon>
        <taxon>Actinomycetes</taxon>
        <taxon>Pseudonocardiales</taxon>
        <taxon>Pseudonocardiaceae</taxon>
        <taxon>Actinokineospora</taxon>
    </lineage>
</organism>
<dbReference type="Proteomes" id="UP000186040">
    <property type="component" value="Unassembled WGS sequence"/>
</dbReference>
<evidence type="ECO:0000313" key="3">
    <source>
        <dbReference type="Proteomes" id="UP000186040"/>
    </source>
</evidence>
<sequence length="175" mass="17354">MAAAALLVGGCGAREQIGVGTPGPASSAAVEPGTPEPAPAEPGSSATKLPAPVDPAPVDPVPGPTPDPGYAELPADRVRVGGQPGEYQEPRAWVSPDGLSLQVVGVARDGCAGVEAGVVESTGTTVRVRVEQMTAPQGDDPDSPRVCTQVLTAKLLTVPLAEPLGTRGVVLEAAG</sequence>
<dbReference type="AlphaFoldDB" id="A0A1Q9LSA4"/>
<evidence type="ECO:0000256" key="1">
    <source>
        <dbReference type="SAM" id="MobiDB-lite"/>
    </source>
</evidence>
<dbReference type="EMBL" id="MKQR01000005">
    <property type="protein sequence ID" value="OLR94915.1"/>
    <property type="molecule type" value="Genomic_DNA"/>
</dbReference>
<proteinExistence type="predicted"/>
<comment type="caution">
    <text evidence="2">The sequence shown here is derived from an EMBL/GenBank/DDBJ whole genome shotgun (WGS) entry which is preliminary data.</text>
</comment>
<keyword evidence="3" id="KW-1185">Reference proteome</keyword>
<evidence type="ECO:0000313" key="2">
    <source>
        <dbReference type="EMBL" id="OLR94915.1"/>
    </source>
</evidence>
<reference evidence="2 3" key="1">
    <citation type="submission" date="2016-10" db="EMBL/GenBank/DDBJ databases">
        <title>The Draft Genome Sequence of Actinokineospora bangkokensis 44EHWT reveals the biosynthetic pathway of antifungal compounds Thailandins with unusual extender unit butylmalonyl-CoA.</title>
        <authorList>
            <person name="Greule A."/>
            <person name="Intra B."/>
            <person name="Flemming S."/>
            <person name="Rommel M.G."/>
            <person name="Panbangred W."/>
            <person name="Bechthold A."/>
        </authorList>
    </citation>
    <scope>NUCLEOTIDE SEQUENCE [LARGE SCALE GENOMIC DNA]</scope>
    <source>
        <strain evidence="2 3">44EHW</strain>
    </source>
</reference>
<feature type="region of interest" description="Disordered" evidence="1">
    <location>
        <begin position="10"/>
        <end position="92"/>
    </location>
</feature>